<protein>
    <submittedName>
        <fullName evidence="1">Uncharacterized protein</fullName>
    </submittedName>
</protein>
<proteinExistence type="predicted"/>
<name>A0A0C3S0H2_PHLG1</name>
<reference evidence="1 2" key="1">
    <citation type="journal article" date="2014" name="PLoS Genet.">
        <title>Analysis of the Phlebiopsis gigantea genome, transcriptome and secretome provides insight into its pioneer colonization strategies of wood.</title>
        <authorList>
            <person name="Hori C."/>
            <person name="Ishida T."/>
            <person name="Igarashi K."/>
            <person name="Samejima M."/>
            <person name="Suzuki H."/>
            <person name="Master E."/>
            <person name="Ferreira P."/>
            <person name="Ruiz-Duenas F.J."/>
            <person name="Held B."/>
            <person name="Canessa P."/>
            <person name="Larrondo L.F."/>
            <person name="Schmoll M."/>
            <person name="Druzhinina I.S."/>
            <person name="Kubicek C.P."/>
            <person name="Gaskell J.A."/>
            <person name="Kersten P."/>
            <person name="St John F."/>
            <person name="Glasner J."/>
            <person name="Sabat G."/>
            <person name="Splinter BonDurant S."/>
            <person name="Syed K."/>
            <person name="Yadav J."/>
            <person name="Mgbeahuruike A.C."/>
            <person name="Kovalchuk A."/>
            <person name="Asiegbu F.O."/>
            <person name="Lackner G."/>
            <person name="Hoffmeister D."/>
            <person name="Rencoret J."/>
            <person name="Gutierrez A."/>
            <person name="Sun H."/>
            <person name="Lindquist E."/>
            <person name="Barry K."/>
            <person name="Riley R."/>
            <person name="Grigoriev I.V."/>
            <person name="Henrissat B."/>
            <person name="Kues U."/>
            <person name="Berka R.M."/>
            <person name="Martinez A.T."/>
            <person name="Covert S.F."/>
            <person name="Blanchette R.A."/>
            <person name="Cullen D."/>
        </authorList>
    </citation>
    <scope>NUCLEOTIDE SEQUENCE [LARGE SCALE GENOMIC DNA]</scope>
    <source>
        <strain evidence="1 2">11061_1 CR5-6</strain>
    </source>
</reference>
<evidence type="ECO:0000313" key="1">
    <source>
        <dbReference type="EMBL" id="KIP02477.1"/>
    </source>
</evidence>
<evidence type="ECO:0000313" key="2">
    <source>
        <dbReference type="Proteomes" id="UP000053257"/>
    </source>
</evidence>
<sequence length="201" mass="22175">MWLYGCRCMSSQGHGQIVTSIRWMESGNVRMSTYSYDHGRSCIRVGVRQSCRRSSRVACALLHADEVPHVQRRKELADAGIGSAAGRMPVLEAWSAHLEDRRAVLDQLAQVRIRRSQLAPQIGDELAVAGPVAQHFGREGLANDELGEAGEFRELREDLLGAAPDADDGMWAGVAQVMCDDETLYLEFVEGDLAENFKICA</sequence>
<gene>
    <name evidence="1" type="ORF">PHLGIDRAFT_292667</name>
</gene>
<dbReference type="EMBL" id="KN840673">
    <property type="protein sequence ID" value="KIP02477.1"/>
    <property type="molecule type" value="Genomic_DNA"/>
</dbReference>
<accession>A0A0C3S0H2</accession>
<dbReference type="Proteomes" id="UP000053257">
    <property type="component" value="Unassembled WGS sequence"/>
</dbReference>
<dbReference type="AlphaFoldDB" id="A0A0C3S0H2"/>
<organism evidence="1 2">
    <name type="scientific">Phlebiopsis gigantea (strain 11061_1 CR5-6)</name>
    <name type="common">White-rot fungus</name>
    <name type="synonym">Peniophora gigantea</name>
    <dbReference type="NCBI Taxonomy" id="745531"/>
    <lineage>
        <taxon>Eukaryota</taxon>
        <taxon>Fungi</taxon>
        <taxon>Dikarya</taxon>
        <taxon>Basidiomycota</taxon>
        <taxon>Agaricomycotina</taxon>
        <taxon>Agaricomycetes</taxon>
        <taxon>Polyporales</taxon>
        <taxon>Phanerochaetaceae</taxon>
        <taxon>Phlebiopsis</taxon>
    </lineage>
</organism>
<keyword evidence="2" id="KW-1185">Reference proteome</keyword>
<dbReference type="HOGENOM" id="CLU_1360869_0_0_1"/>